<organism evidence="3 4">
    <name type="scientific">Allosediminivita pacifica</name>
    <dbReference type="NCBI Taxonomy" id="1267769"/>
    <lineage>
        <taxon>Bacteria</taxon>
        <taxon>Pseudomonadati</taxon>
        <taxon>Pseudomonadota</taxon>
        <taxon>Alphaproteobacteria</taxon>
        <taxon>Rhodobacterales</taxon>
        <taxon>Paracoccaceae</taxon>
        <taxon>Allosediminivita</taxon>
    </lineage>
</organism>
<dbReference type="PROSITE" id="PS51318">
    <property type="entry name" value="TAT"/>
    <property type="match status" value="1"/>
</dbReference>
<evidence type="ECO:0000256" key="2">
    <source>
        <dbReference type="ARBA" id="ARBA00008520"/>
    </source>
</evidence>
<evidence type="ECO:0000313" key="3">
    <source>
        <dbReference type="EMBL" id="PTX43944.1"/>
    </source>
</evidence>
<dbReference type="EMBL" id="QBKN01000023">
    <property type="protein sequence ID" value="PTX43944.1"/>
    <property type="molecule type" value="Genomic_DNA"/>
</dbReference>
<comment type="similarity">
    <text evidence="2">Belongs to the bacterial solute-binding protein 1 family.</text>
</comment>
<dbReference type="SUPFAM" id="SSF53850">
    <property type="entry name" value="Periplasmic binding protein-like II"/>
    <property type="match status" value="1"/>
</dbReference>
<evidence type="ECO:0000313" key="4">
    <source>
        <dbReference type="Proteomes" id="UP000244069"/>
    </source>
</evidence>
<accession>A0A2T6AJH9</accession>
<reference evidence="3 4" key="1">
    <citation type="submission" date="2018-04" db="EMBL/GenBank/DDBJ databases">
        <title>Genomic Encyclopedia of Archaeal and Bacterial Type Strains, Phase II (KMG-II): from individual species to whole genera.</title>
        <authorList>
            <person name="Goeker M."/>
        </authorList>
    </citation>
    <scope>NUCLEOTIDE SEQUENCE [LARGE SCALE GENOMIC DNA]</scope>
    <source>
        <strain evidence="3 4">DSM 29329</strain>
    </source>
</reference>
<keyword evidence="4" id="KW-1185">Reference proteome</keyword>
<dbReference type="PANTHER" id="PTHR43649:SF11">
    <property type="entry name" value="ABC TRANSPORTER SUBSTRATE-BINDING PROTEIN YESO-RELATED"/>
    <property type="match status" value="1"/>
</dbReference>
<dbReference type="AlphaFoldDB" id="A0A2T6AJH9"/>
<dbReference type="OrthoDB" id="5897001at2"/>
<dbReference type="GO" id="GO:0042597">
    <property type="term" value="C:periplasmic space"/>
    <property type="evidence" value="ECO:0007669"/>
    <property type="project" value="UniProtKB-SubCell"/>
</dbReference>
<name>A0A2T6AJH9_9RHOB</name>
<protein>
    <submittedName>
        <fullName evidence="3">Carbohydrate ABC transporter substrate-binding protein (CUT1 family)</fullName>
    </submittedName>
</protein>
<dbReference type="InterPro" id="IPR006059">
    <property type="entry name" value="SBP"/>
</dbReference>
<dbReference type="PANTHER" id="PTHR43649">
    <property type="entry name" value="ARABINOSE-BINDING PROTEIN-RELATED"/>
    <property type="match status" value="1"/>
</dbReference>
<dbReference type="InterPro" id="IPR006311">
    <property type="entry name" value="TAT_signal"/>
</dbReference>
<dbReference type="RefSeq" id="WP_107977906.1">
    <property type="nucleotide sequence ID" value="NZ_BMEZ01000023.1"/>
</dbReference>
<dbReference type="Proteomes" id="UP000244069">
    <property type="component" value="Unassembled WGS sequence"/>
</dbReference>
<sequence length="430" mass="46370">MTSTRIDRRRLLGTGLAVAGLPLLGARRALAQEGGNIRMMWWGGDERARRTNSAIDRFTAAHPEVSVEAESMGWDDYWARLATQVAGGNAPDFIQMDYRYMFEYARRGAIRPLDEFLGEELKISDFGDVNLDSCSVDGKLYGGNVGVNSFSVIFDSAAWQEAGVEAPSFGTTWDGFAEKCAAFTEGNVSSRVHATADGSVQEGLFEVWLRTRGKALYAPDGTLGYDAEDAGAWFAYWAEMRKAGSCVPADVQALYKNSPETAPLVSGRSVTDFAYSNQFASYQLLVPKELSVVGAPVLDGGEPGQYLKPSQMFSISSTSDEPEIAARMINFLIREPEGAKLLGLDRGVPASPEIREAIIPDLDETGRKVVELISNLSPQIGALPPAPPQGAGEINAVQIRIAQEVAFEAVSPEDGGARLVDEAAAILERA</sequence>
<comment type="caution">
    <text evidence="3">The sequence shown here is derived from an EMBL/GenBank/DDBJ whole genome shotgun (WGS) entry which is preliminary data.</text>
</comment>
<evidence type="ECO:0000256" key="1">
    <source>
        <dbReference type="ARBA" id="ARBA00004418"/>
    </source>
</evidence>
<dbReference type="Pfam" id="PF13416">
    <property type="entry name" value="SBP_bac_8"/>
    <property type="match status" value="1"/>
</dbReference>
<dbReference type="Gene3D" id="3.40.190.10">
    <property type="entry name" value="Periplasmic binding protein-like II"/>
    <property type="match status" value="2"/>
</dbReference>
<gene>
    <name evidence="3" type="ORF">C8N44_12342</name>
</gene>
<comment type="subcellular location">
    <subcellularLocation>
        <location evidence="1">Periplasm</location>
    </subcellularLocation>
</comment>
<dbReference type="InterPro" id="IPR050490">
    <property type="entry name" value="Bact_solute-bd_prot1"/>
</dbReference>
<proteinExistence type="inferred from homology"/>